<organism evidence="2 3">
    <name type="scientific">Cylindrobasidium torrendii FP15055 ss-10</name>
    <dbReference type="NCBI Taxonomy" id="1314674"/>
    <lineage>
        <taxon>Eukaryota</taxon>
        <taxon>Fungi</taxon>
        <taxon>Dikarya</taxon>
        <taxon>Basidiomycota</taxon>
        <taxon>Agaricomycotina</taxon>
        <taxon>Agaricomycetes</taxon>
        <taxon>Agaricomycetidae</taxon>
        <taxon>Agaricales</taxon>
        <taxon>Marasmiineae</taxon>
        <taxon>Physalacriaceae</taxon>
        <taxon>Cylindrobasidium</taxon>
    </lineage>
</organism>
<feature type="compositionally biased region" description="Polar residues" evidence="1">
    <location>
        <begin position="256"/>
        <end position="266"/>
    </location>
</feature>
<feature type="compositionally biased region" description="Low complexity" evidence="1">
    <location>
        <begin position="394"/>
        <end position="433"/>
    </location>
</feature>
<name>A0A0D7B1R9_9AGAR</name>
<evidence type="ECO:0000313" key="2">
    <source>
        <dbReference type="EMBL" id="KIY63456.1"/>
    </source>
</evidence>
<dbReference type="AlphaFoldDB" id="A0A0D7B1R9"/>
<sequence length="1056" mass="116089">MSLPPSGDLGGLMLRSTTPGANEKVFDYLERMSRDEADPSVFDEYRSARGGSRGPASRVQSPGFRSQMSVPHEADEGNDFDSNAQDRGEEEILPVPGPHDPPGPRYESYDSGPSFGNLGPMPTDSAFDPNNQWAGHQPVDDATVQGKTTSPKPSAFNIGVESPSSGGTRNNFAPSPPSQASARSPKIGSRAGSRAPTADAYRPLSPQSPQSPKSRVTGATERAYNQPLPESHLGEMPLSPVSPPPRSSRGKAASYVSITPSDSLSQYHIKRSKIASSQQEAASPPRTENRSLANGKAPSHQSRPFSPYRHAPTTDDLLHAVVRDRAVPPIQEQPSQEFSKAPSSHHPAASVHTVQSQRTVQPPPVQSRAPSVPPTAQSRAPSAAPTAQVRAPFVAPSQSRAPSAAPSPSRALSAVPSQARAPSAAPSGAPRSQLSVSPSKISKAPSGMSKATSRRTVREADVTPTPSRAPTSAEMIAAADEEDDEEDLVQQMLAAHNHDHGTARTSKSYTGSVLGSEVVNSHFHDNDLCVLFQFLNDDRSPEPVKKVLRKAIKRRVKDLGMKYDTEASISSHRLSIADLQQVHQHDDPEEPPKWASDLKRELVLMQQRIESLGPKIENLRSPTGPMPEDRYMDVDEDDYTSTPVTQTVNIHTQPSGTLAESAYQPETELLSDEEEEHGNLPEQHIEEEVTESQVGPARRFPAHLQNDISADYDRDDSPGQQYLEEELYKLRQRAPSLAGRSHQSWDVAQDGEPQYDDDDIQDGEVVPTIPGSDTGYAQPQEDGVQASEGSLVPATQDFPDDMTPKDGLLPWQRIHQRLLNWAIVWPISEFDEALSSTMRGRQVNEVAMSIWSTQTYKRYVRSRLTDNPKQTVDRLFVPPNMADAINNAVFNGRHGDASNMLRDLWLPFGLPGMPRLLVVLAKHRSDEDHWVVHRFSLPEGLLTTYDSYPEKTLPDGRPLGWWFAIRGAWRDALYPNPDHLIQKMVRLHRPMQRPLDNSLAAGGIWRNVLMGSRPERSLDLERLRDLINTEVKNLRQRKQVGKLSIPSATVPAWDIN</sequence>
<dbReference type="EMBL" id="KN880695">
    <property type="protein sequence ID" value="KIY63456.1"/>
    <property type="molecule type" value="Genomic_DNA"/>
</dbReference>
<feature type="compositionally biased region" description="Low complexity" evidence="1">
    <location>
        <begin position="341"/>
        <end position="350"/>
    </location>
</feature>
<feature type="compositionally biased region" description="Acidic residues" evidence="1">
    <location>
        <begin position="753"/>
        <end position="762"/>
    </location>
</feature>
<feature type="region of interest" description="Disordered" evidence="1">
    <location>
        <begin position="734"/>
        <end position="762"/>
    </location>
</feature>
<proteinExistence type="predicted"/>
<feature type="compositionally biased region" description="Low complexity" evidence="1">
    <location>
        <begin position="203"/>
        <end position="214"/>
    </location>
</feature>
<feature type="region of interest" description="Disordered" evidence="1">
    <location>
        <begin position="768"/>
        <end position="787"/>
    </location>
</feature>
<reference evidence="2 3" key="1">
    <citation type="journal article" date="2015" name="Fungal Genet. Biol.">
        <title>Evolution of novel wood decay mechanisms in Agaricales revealed by the genome sequences of Fistulina hepatica and Cylindrobasidium torrendii.</title>
        <authorList>
            <person name="Floudas D."/>
            <person name="Held B.W."/>
            <person name="Riley R."/>
            <person name="Nagy L.G."/>
            <person name="Koehler G."/>
            <person name="Ransdell A.S."/>
            <person name="Younus H."/>
            <person name="Chow J."/>
            <person name="Chiniquy J."/>
            <person name="Lipzen A."/>
            <person name="Tritt A."/>
            <person name="Sun H."/>
            <person name="Haridas S."/>
            <person name="LaButti K."/>
            <person name="Ohm R.A."/>
            <person name="Kues U."/>
            <person name="Blanchette R.A."/>
            <person name="Grigoriev I.V."/>
            <person name="Minto R.E."/>
            <person name="Hibbett D.S."/>
        </authorList>
    </citation>
    <scope>NUCLEOTIDE SEQUENCE [LARGE SCALE GENOMIC DNA]</scope>
    <source>
        <strain evidence="2 3">FP15055 ss-10</strain>
    </source>
</reference>
<keyword evidence="3" id="KW-1185">Reference proteome</keyword>
<feature type="compositionally biased region" description="Polar residues" evidence="1">
    <location>
        <begin position="58"/>
        <end position="69"/>
    </location>
</feature>
<gene>
    <name evidence="2" type="ORF">CYLTODRAFT_493908</name>
</gene>
<protein>
    <submittedName>
        <fullName evidence="2">Uncharacterized protein</fullName>
    </submittedName>
</protein>
<accession>A0A0D7B1R9</accession>
<dbReference type="STRING" id="1314674.A0A0D7B1R9"/>
<feature type="compositionally biased region" description="Pro residues" evidence="1">
    <location>
        <begin position="95"/>
        <end position="104"/>
    </location>
</feature>
<evidence type="ECO:0000256" key="1">
    <source>
        <dbReference type="SAM" id="MobiDB-lite"/>
    </source>
</evidence>
<feature type="compositionally biased region" description="Polar residues" evidence="1">
    <location>
        <begin position="162"/>
        <end position="172"/>
    </location>
</feature>
<feature type="compositionally biased region" description="Basic and acidic residues" evidence="1">
    <location>
        <begin position="312"/>
        <end position="326"/>
    </location>
</feature>
<evidence type="ECO:0000313" key="3">
    <source>
        <dbReference type="Proteomes" id="UP000054007"/>
    </source>
</evidence>
<dbReference type="OrthoDB" id="2562444at2759"/>
<feature type="compositionally biased region" description="Basic and acidic residues" evidence="1">
    <location>
        <begin position="24"/>
        <end position="47"/>
    </location>
</feature>
<dbReference type="Proteomes" id="UP000054007">
    <property type="component" value="Unassembled WGS sequence"/>
</dbReference>
<feature type="region of interest" description="Disordered" evidence="1">
    <location>
        <begin position="1"/>
        <end position="473"/>
    </location>
</feature>